<feature type="domain" description="Nudix hydrolase" evidence="1">
    <location>
        <begin position="39"/>
        <end position="177"/>
    </location>
</feature>
<protein>
    <recommendedName>
        <fullName evidence="1">Nudix hydrolase domain-containing protein</fullName>
    </recommendedName>
</protein>
<dbReference type="Gene3D" id="3.90.79.10">
    <property type="entry name" value="Nucleoside Triphosphate Pyrophosphohydrolase"/>
    <property type="match status" value="1"/>
</dbReference>
<accession>A0ABQ3HMS0</accession>
<proteinExistence type="predicted"/>
<dbReference type="SUPFAM" id="SSF55811">
    <property type="entry name" value="Nudix"/>
    <property type="match status" value="1"/>
</dbReference>
<sequence>MSRMDSHGDDGRRRFPRLFEESYVDYAGARVAYSGGAPPDELVSRLHLVAVTEGAEVVVCRSARGERFLPGGTREPGESLLDLARRELAEEAGAELLGELVHFSAHRADSHLDRPYRHHLPHPRAYWGYAVGRVQIVGPPLNPVDGEQVVQVLTMPPQEAADYLGDEDPIHSDVLRHAIALGLLHQSQ</sequence>
<dbReference type="InterPro" id="IPR015797">
    <property type="entry name" value="NUDIX_hydrolase-like_dom_sf"/>
</dbReference>
<evidence type="ECO:0000259" key="1">
    <source>
        <dbReference type="PROSITE" id="PS51462"/>
    </source>
</evidence>
<reference evidence="3" key="1">
    <citation type="journal article" date="2019" name="Int. J. Syst. Evol. Microbiol.">
        <title>The Global Catalogue of Microorganisms (GCM) 10K type strain sequencing project: providing services to taxonomists for standard genome sequencing and annotation.</title>
        <authorList>
            <consortium name="The Broad Institute Genomics Platform"/>
            <consortium name="The Broad Institute Genome Sequencing Center for Infectious Disease"/>
            <person name="Wu L."/>
            <person name="Ma J."/>
        </authorList>
    </citation>
    <scope>NUCLEOTIDE SEQUENCE [LARGE SCALE GENOMIC DNA]</scope>
    <source>
        <strain evidence="3">CGMCC 1.12791</strain>
    </source>
</reference>
<dbReference type="InterPro" id="IPR000086">
    <property type="entry name" value="NUDIX_hydrolase_dom"/>
</dbReference>
<name>A0ABQ3HMS0_9ACTN</name>
<comment type="caution">
    <text evidence="2">The sequence shown here is derived from an EMBL/GenBank/DDBJ whole genome shotgun (WGS) entry which is preliminary data.</text>
</comment>
<organism evidence="2 3">
    <name type="scientific">Nocardioides flavus</name>
    <name type="common">ex Wang et al. 2016</name>
    <dbReference type="NCBI Taxonomy" id="2058780"/>
    <lineage>
        <taxon>Bacteria</taxon>
        <taxon>Bacillati</taxon>
        <taxon>Actinomycetota</taxon>
        <taxon>Actinomycetes</taxon>
        <taxon>Propionibacteriales</taxon>
        <taxon>Nocardioidaceae</taxon>
        <taxon>Nocardioides</taxon>
    </lineage>
</organism>
<dbReference type="Proteomes" id="UP000597341">
    <property type="component" value="Unassembled WGS sequence"/>
</dbReference>
<dbReference type="EMBL" id="BNAD01000016">
    <property type="protein sequence ID" value="GHE18980.1"/>
    <property type="molecule type" value="Genomic_DNA"/>
</dbReference>
<evidence type="ECO:0000313" key="3">
    <source>
        <dbReference type="Proteomes" id="UP000597341"/>
    </source>
</evidence>
<dbReference type="RefSeq" id="WP_191280871.1">
    <property type="nucleotide sequence ID" value="NZ_BNAD01000016.1"/>
</dbReference>
<evidence type="ECO:0000313" key="2">
    <source>
        <dbReference type="EMBL" id="GHE18980.1"/>
    </source>
</evidence>
<gene>
    <name evidence="2" type="ORF">GCM10011376_35900</name>
</gene>
<dbReference type="PROSITE" id="PS51462">
    <property type="entry name" value="NUDIX"/>
    <property type="match status" value="1"/>
</dbReference>
<keyword evidence="3" id="KW-1185">Reference proteome</keyword>
<dbReference type="Pfam" id="PF00293">
    <property type="entry name" value="NUDIX"/>
    <property type="match status" value="1"/>
</dbReference>